<organism evidence="1">
    <name type="scientific">marine sediment metagenome</name>
    <dbReference type="NCBI Taxonomy" id="412755"/>
    <lineage>
        <taxon>unclassified sequences</taxon>
        <taxon>metagenomes</taxon>
        <taxon>ecological metagenomes</taxon>
    </lineage>
</organism>
<gene>
    <name evidence="1" type="ORF">LCGC14_1373770</name>
</gene>
<evidence type="ECO:0000313" key="1">
    <source>
        <dbReference type="EMBL" id="KKM77069.1"/>
    </source>
</evidence>
<comment type="caution">
    <text evidence="1">The sequence shown here is derived from an EMBL/GenBank/DDBJ whole genome shotgun (WGS) entry which is preliminary data.</text>
</comment>
<evidence type="ECO:0008006" key="2">
    <source>
        <dbReference type="Google" id="ProtNLM"/>
    </source>
</evidence>
<dbReference type="AlphaFoldDB" id="A0A0F9K4M7"/>
<sequence length="119" mass="13621">MATFPVLSRSPGSKGFTEELNKNTVRVASRASGLPVLNKLFTFDGKTWKFTLYLVSQTDKESVITFYKANCDVPFDWSNTQETAPITYEVIFARPPKCTLDKVKDRWRIVNTFIQYSPL</sequence>
<proteinExistence type="predicted"/>
<reference evidence="1" key="1">
    <citation type="journal article" date="2015" name="Nature">
        <title>Complex archaea that bridge the gap between prokaryotes and eukaryotes.</title>
        <authorList>
            <person name="Spang A."/>
            <person name="Saw J.H."/>
            <person name="Jorgensen S.L."/>
            <person name="Zaremba-Niedzwiedzka K."/>
            <person name="Martijn J."/>
            <person name="Lind A.E."/>
            <person name="van Eijk R."/>
            <person name="Schleper C."/>
            <person name="Guy L."/>
            <person name="Ettema T.J."/>
        </authorList>
    </citation>
    <scope>NUCLEOTIDE SEQUENCE</scope>
</reference>
<protein>
    <recommendedName>
        <fullName evidence="2">Phage tail protein</fullName>
    </recommendedName>
</protein>
<accession>A0A0F9K4M7</accession>
<name>A0A0F9K4M7_9ZZZZ</name>
<dbReference type="EMBL" id="LAZR01008703">
    <property type="protein sequence ID" value="KKM77069.1"/>
    <property type="molecule type" value="Genomic_DNA"/>
</dbReference>